<name>A0A0M2RB82_9PROT</name>
<dbReference type="EMBL" id="LANI01000005">
    <property type="protein sequence ID" value="KKJ77245.1"/>
    <property type="molecule type" value="Genomic_DNA"/>
</dbReference>
<evidence type="ECO:0000313" key="2">
    <source>
        <dbReference type="EMBL" id="KKJ77245.1"/>
    </source>
</evidence>
<protein>
    <submittedName>
        <fullName evidence="2">Uncharacterized protein</fullName>
    </submittedName>
</protein>
<accession>A0A0M2RB82</accession>
<dbReference type="STRING" id="1549748.WH95_09415"/>
<dbReference type="AlphaFoldDB" id="A0A0M2RB82"/>
<feature type="compositionally biased region" description="Basic and acidic residues" evidence="1">
    <location>
        <begin position="17"/>
        <end position="27"/>
    </location>
</feature>
<organism evidence="2 3">
    <name type="scientific">Kiloniella litopenaei</name>
    <dbReference type="NCBI Taxonomy" id="1549748"/>
    <lineage>
        <taxon>Bacteria</taxon>
        <taxon>Pseudomonadati</taxon>
        <taxon>Pseudomonadota</taxon>
        <taxon>Alphaproteobacteria</taxon>
        <taxon>Rhodospirillales</taxon>
        <taxon>Kiloniellaceae</taxon>
        <taxon>Kiloniella</taxon>
    </lineage>
</organism>
<dbReference type="PATRIC" id="fig|1549748.8.peg.3907"/>
<evidence type="ECO:0000256" key="1">
    <source>
        <dbReference type="SAM" id="MobiDB-lite"/>
    </source>
</evidence>
<comment type="caution">
    <text evidence="2">The sequence shown here is derived from an EMBL/GenBank/DDBJ whole genome shotgun (WGS) entry which is preliminary data.</text>
</comment>
<dbReference type="Proteomes" id="UP000034491">
    <property type="component" value="Unassembled WGS sequence"/>
</dbReference>
<keyword evidence="3" id="KW-1185">Reference proteome</keyword>
<reference evidence="2 3" key="1">
    <citation type="submission" date="2015-03" db="EMBL/GenBank/DDBJ databases">
        <title>Genome sequence of Kiloniella sp. P1-1, isolated from the gut microflora of Pacific white shrimp, Penaeus vannamei.</title>
        <authorList>
            <person name="Shao Z."/>
            <person name="Wang L."/>
            <person name="Li X."/>
        </authorList>
    </citation>
    <scope>NUCLEOTIDE SEQUENCE [LARGE SCALE GENOMIC DNA]</scope>
    <source>
        <strain evidence="2 3">P1-1</strain>
    </source>
</reference>
<gene>
    <name evidence="2" type="ORF">WH95_09415</name>
</gene>
<proteinExistence type="predicted"/>
<sequence length="154" mass="16615">MGLIVLGLVTLFDGTSDHSDLKSKTNRPELLSENTGANTAGPVLPDYDIILVNSEGTAGDSPAQSLSRQQEKIIRLALKTGGKGAPCDLQGKRPDRVLWGQRGSQKHLDSLSIFSEEKLIYIGSYLEAWKIQATGGTVTCYNLNDQAAKILTEL</sequence>
<feature type="region of interest" description="Disordered" evidence="1">
    <location>
        <begin position="17"/>
        <end position="39"/>
    </location>
</feature>
<evidence type="ECO:0000313" key="3">
    <source>
        <dbReference type="Proteomes" id="UP000034491"/>
    </source>
</evidence>